<evidence type="ECO:0000313" key="2">
    <source>
        <dbReference type="Proteomes" id="UP000183471"/>
    </source>
</evidence>
<evidence type="ECO:0008006" key="3">
    <source>
        <dbReference type="Google" id="ProtNLM"/>
    </source>
</evidence>
<dbReference type="Proteomes" id="UP000183471">
    <property type="component" value="Unassembled WGS sequence"/>
</dbReference>
<evidence type="ECO:0000313" key="1">
    <source>
        <dbReference type="EMBL" id="SDQ33064.1"/>
    </source>
</evidence>
<comment type="caution">
    <text evidence="1">The sequence shown here is derived from an EMBL/GenBank/DDBJ whole genome shotgun (WGS) entry which is preliminary data.</text>
</comment>
<name>A0ABY0T6F9_9PROT</name>
<dbReference type="EMBL" id="FNKY01000001">
    <property type="protein sequence ID" value="SDQ33064.1"/>
    <property type="molecule type" value="Genomic_DNA"/>
</dbReference>
<organism evidence="1 2">
    <name type="scientific">Nitrosospira multiformis</name>
    <dbReference type="NCBI Taxonomy" id="1231"/>
    <lineage>
        <taxon>Bacteria</taxon>
        <taxon>Pseudomonadati</taxon>
        <taxon>Pseudomonadota</taxon>
        <taxon>Betaproteobacteria</taxon>
        <taxon>Nitrosomonadales</taxon>
        <taxon>Nitrosomonadaceae</taxon>
        <taxon>Nitrosospira</taxon>
    </lineage>
</organism>
<sequence>MKGYVTIRKFSEFSGYTEDAIRAKIKRGAWMENRVWRKAPDGRILISVEGFESWVETGLMGARRQKP</sequence>
<gene>
    <name evidence="1" type="ORF">SAMN05216402_0409</name>
</gene>
<protein>
    <recommendedName>
        <fullName evidence="3">Excisionase</fullName>
    </recommendedName>
</protein>
<accession>A0ABY0T6F9</accession>
<keyword evidence="2" id="KW-1185">Reference proteome</keyword>
<dbReference type="RefSeq" id="WP_218124303.1">
    <property type="nucleotide sequence ID" value="NZ_FNKY01000001.1"/>
</dbReference>
<proteinExistence type="predicted"/>
<reference evidence="1 2" key="1">
    <citation type="submission" date="2016-10" db="EMBL/GenBank/DDBJ databases">
        <authorList>
            <person name="Varghese N."/>
            <person name="Submissions S."/>
        </authorList>
    </citation>
    <scope>NUCLEOTIDE SEQUENCE [LARGE SCALE GENOMIC DNA]</scope>
    <source>
        <strain evidence="1 2">Nl1</strain>
    </source>
</reference>